<name>A0A969TSX5_9BACI</name>
<dbReference type="Pfam" id="PF08378">
    <property type="entry name" value="NERD"/>
    <property type="match status" value="1"/>
</dbReference>
<dbReference type="EMBL" id="JAATHJ010000006">
    <property type="protein sequence ID" value="NJP37043.1"/>
    <property type="molecule type" value="Genomic_DNA"/>
</dbReference>
<proteinExistence type="predicted"/>
<dbReference type="AlphaFoldDB" id="A0A969TSX5"/>
<gene>
    <name evidence="2" type="ORF">HCN83_05510</name>
</gene>
<dbReference type="Proteomes" id="UP000752012">
    <property type="component" value="Unassembled WGS sequence"/>
</dbReference>
<evidence type="ECO:0000259" key="1">
    <source>
        <dbReference type="PROSITE" id="PS50965"/>
    </source>
</evidence>
<dbReference type="RefSeq" id="WP_168005342.1">
    <property type="nucleotide sequence ID" value="NZ_JAATHJ010000006.1"/>
</dbReference>
<dbReference type="PROSITE" id="PS50965">
    <property type="entry name" value="NERD"/>
    <property type="match status" value="1"/>
</dbReference>
<protein>
    <submittedName>
        <fullName evidence="2">NERD domain-containing protein</fullName>
    </submittedName>
</protein>
<reference evidence="2 3" key="1">
    <citation type="submission" date="2020-03" db="EMBL/GenBank/DDBJ databases">
        <title>Assessment of the enzymatic potential of alkaline-tolerant lipase obtained from Bacillus luteus H11 (technogenic soil) for the bioremediation of saline soils contaminated with petroleum substances.</title>
        <authorList>
            <person name="Kalwasinska A."/>
        </authorList>
    </citation>
    <scope>NUCLEOTIDE SEQUENCE [LARGE SCALE GENOMIC DNA]</scope>
    <source>
        <strain evidence="2 3">H11</strain>
    </source>
</reference>
<organism evidence="2 3">
    <name type="scientific">Alkalicoccus luteus</name>
    <dbReference type="NCBI Taxonomy" id="1237094"/>
    <lineage>
        <taxon>Bacteria</taxon>
        <taxon>Bacillati</taxon>
        <taxon>Bacillota</taxon>
        <taxon>Bacilli</taxon>
        <taxon>Bacillales</taxon>
        <taxon>Bacillaceae</taxon>
        <taxon>Alkalicoccus</taxon>
    </lineage>
</organism>
<sequence>MTKSAIVRPFLFDQYEAILRRLPPDHSSRKKIESDYRRYTAGHYGEESVQYYFPLLADHCTVLQQLRLRDTTSSHIFQIDLLIATPYFLYIGEIKQMSGSLYFYPEQGQLIQDINGEKRAFACPLSQSVRQAAFLKRKFAESGMKDLPLEAHVISSNAAARLIVPENVANIYHSSRLPTVIDLLFQKHSRKKVSQKALTNVLMRLKQESMEKQEDLLKRYGIDELELFYPIACESCEGALKRSHGTWVCCDCGESQPYRHIEALQDLRLLLKTPVTMRVFLTLLRQPSYQVGRRLMMPFLERRGQLYVFKRHD</sequence>
<keyword evidence="3" id="KW-1185">Reference proteome</keyword>
<accession>A0A969TSX5</accession>
<feature type="domain" description="NERD" evidence="1">
    <location>
        <begin position="41"/>
        <end position="158"/>
    </location>
</feature>
<comment type="caution">
    <text evidence="2">The sequence shown here is derived from an EMBL/GenBank/DDBJ whole genome shotgun (WGS) entry which is preliminary data.</text>
</comment>
<evidence type="ECO:0000313" key="2">
    <source>
        <dbReference type="EMBL" id="NJP37043.1"/>
    </source>
</evidence>
<evidence type="ECO:0000313" key="3">
    <source>
        <dbReference type="Proteomes" id="UP000752012"/>
    </source>
</evidence>
<dbReference type="InterPro" id="IPR011528">
    <property type="entry name" value="NERD"/>
</dbReference>